<protein>
    <submittedName>
        <fullName evidence="2">Alpha/beta hydrolase fold domain-containing protein</fullName>
    </submittedName>
</protein>
<evidence type="ECO:0000259" key="1">
    <source>
        <dbReference type="Pfam" id="PF07859"/>
    </source>
</evidence>
<organism evidence="2 3">
    <name type="scientific">Leptonema illini</name>
    <dbReference type="NCBI Taxonomy" id="183"/>
    <lineage>
        <taxon>Bacteria</taxon>
        <taxon>Pseudomonadati</taxon>
        <taxon>Spirochaetota</taxon>
        <taxon>Spirochaetia</taxon>
        <taxon>Leptospirales</taxon>
        <taxon>Leptospiraceae</taxon>
        <taxon>Leptonema</taxon>
    </lineage>
</organism>
<evidence type="ECO:0000313" key="2">
    <source>
        <dbReference type="EMBL" id="KAB2932149.1"/>
    </source>
</evidence>
<dbReference type="EMBL" id="WBUI01000010">
    <property type="protein sequence ID" value="KAB2932149.1"/>
    <property type="molecule type" value="Genomic_DNA"/>
</dbReference>
<dbReference type="InterPro" id="IPR029058">
    <property type="entry name" value="AB_hydrolase_fold"/>
</dbReference>
<dbReference type="SUPFAM" id="SSF53474">
    <property type="entry name" value="alpha/beta-Hydrolases"/>
    <property type="match status" value="1"/>
</dbReference>
<proteinExistence type="predicted"/>
<comment type="caution">
    <text evidence="2">The sequence shown here is derived from an EMBL/GenBank/DDBJ whole genome shotgun (WGS) entry which is preliminary data.</text>
</comment>
<dbReference type="GO" id="GO:0016787">
    <property type="term" value="F:hydrolase activity"/>
    <property type="evidence" value="ECO:0007669"/>
    <property type="project" value="UniProtKB-KW"/>
</dbReference>
<reference evidence="2 3" key="1">
    <citation type="submission" date="2019-10" db="EMBL/GenBank/DDBJ databases">
        <title>Extracellular Electron Transfer in a Candidatus Methanoperedens spp. Enrichment Culture.</title>
        <authorList>
            <person name="Berger S."/>
            <person name="Rangel Shaw D."/>
            <person name="Berben T."/>
            <person name="In 'T Zandt M."/>
            <person name="Frank J."/>
            <person name="Reimann J."/>
            <person name="Jetten M.S.M."/>
            <person name="Welte C.U."/>
        </authorList>
    </citation>
    <scope>NUCLEOTIDE SEQUENCE [LARGE SCALE GENOMIC DNA]</scope>
    <source>
        <strain evidence="2">SB12</strain>
    </source>
</reference>
<evidence type="ECO:0000313" key="3">
    <source>
        <dbReference type="Proteomes" id="UP000460298"/>
    </source>
</evidence>
<keyword evidence="2" id="KW-0378">Hydrolase</keyword>
<dbReference type="AlphaFoldDB" id="A0A833H116"/>
<accession>A0A833H116</accession>
<feature type="domain" description="Alpha/beta hydrolase fold-3" evidence="1">
    <location>
        <begin position="85"/>
        <end position="183"/>
    </location>
</feature>
<dbReference type="Gene3D" id="3.40.50.1820">
    <property type="entry name" value="alpha/beta hydrolase"/>
    <property type="match status" value="1"/>
</dbReference>
<gene>
    <name evidence="2" type="ORF">F9K24_11125</name>
</gene>
<name>A0A833H116_9LEPT</name>
<dbReference type="InterPro" id="IPR013094">
    <property type="entry name" value="AB_hydrolase_3"/>
</dbReference>
<dbReference type="Proteomes" id="UP000460298">
    <property type="component" value="Unassembled WGS sequence"/>
</dbReference>
<dbReference type="Pfam" id="PF07859">
    <property type="entry name" value="Abhydrolase_3"/>
    <property type="match status" value="1"/>
</dbReference>
<sequence>MLETDRTVAYSRTMHSDYRHAHRHSALAHGVKLYLRILRRKHILTKEMLTGRIPQHAAPVPASLKKRFRFTHHAFRDHGFWTVAPEKQKSTQSETAVDEVSKHDFMLSAHGLRLAGKAYAGALPDDHHRHSPKHARLNGVAPISLFTGTHDVLYPDILELRDRLRRQAHPVRYFEYPQMFHVWPAVTALHEARHAIDQMAALIREG</sequence>